<dbReference type="GO" id="GO:0006646">
    <property type="term" value="P:phosphatidylethanolamine biosynthetic process"/>
    <property type="evidence" value="ECO:0007669"/>
    <property type="project" value="TreeGrafter"/>
</dbReference>
<keyword evidence="1" id="KW-0808">Transferase</keyword>
<keyword evidence="2" id="KW-1185">Reference proteome</keyword>
<dbReference type="STRING" id="272633.gene:10732069"/>
<organism evidence="1 2">
    <name type="scientific">Malacoplasma penetrans (strain HF-2)</name>
    <name type="common">Mycoplasma penetrans</name>
    <dbReference type="NCBI Taxonomy" id="272633"/>
    <lineage>
        <taxon>Bacteria</taxon>
        <taxon>Bacillati</taxon>
        <taxon>Mycoplasmatota</taxon>
        <taxon>Mycoplasmoidales</taxon>
        <taxon>Mycoplasmoidaceae</taxon>
        <taxon>Malacoplasma</taxon>
    </lineage>
</organism>
<dbReference type="RefSeq" id="WP_011077764.1">
    <property type="nucleotide sequence ID" value="NC_004432.1"/>
</dbReference>
<keyword evidence="1" id="KW-0418">Kinase</keyword>
<dbReference type="InParanoid" id="Q8EUH8"/>
<dbReference type="PANTHER" id="PTHR22603">
    <property type="entry name" value="CHOLINE/ETHANOALAMINE KINASE"/>
    <property type="match status" value="1"/>
</dbReference>
<dbReference type="SUPFAM" id="SSF56112">
    <property type="entry name" value="Protein kinase-like (PK-like)"/>
    <property type="match status" value="1"/>
</dbReference>
<name>Q8EUH8_MALP2</name>
<sequence>MDDINKAIELFLNNTNFKKEDIKKIKNIHLGYTNKSFLFILKNKDKYQIRISKNNQIIDRNIEQKILPFLKNNIFVYMDKDGNAIKRWIEGYNPKFLFNRKKLLSKLVSSIIELHNIDIKKVDIAIHDYFEYCDNDTKVKYQDWYDLYEKLLNRYKDLDFVFSHNDINPLNMIYETKTKNIILIDYEWARINYRYFDLANFFRETNFKAKWLKYICSLYPQLKYEVLLDFCFICTFFAHLWSFKIEQSKKILKYRKKNLKRLNYFYLLVSK</sequence>
<evidence type="ECO:0000313" key="1">
    <source>
        <dbReference type="EMBL" id="BAC44735.1"/>
    </source>
</evidence>
<dbReference type="HOGENOM" id="CLU_089619_0_0_14"/>
<dbReference type="eggNOG" id="COG0510">
    <property type="taxonomic scope" value="Bacteria"/>
</dbReference>
<dbReference type="InterPro" id="IPR011009">
    <property type="entry name" value="Kinase-like_dom_sf"/>
</dbReference>
<dbReference type="Pfam" id="PF01633">
    <property type="entry name" value="Choline_kinase"/>
    <property type="match status" value="1"/>
</dbReference>
<dbReference type="PANTHER" id="PTHR22603:SF66">
    <property type="entry name" value="ETHANOLAMINE KINASE"/>
    <property type="match status" value="1"/>
</dbReference>
<protein>
    <submittedName>
        <fullName evidence="1">Predicted choline kinase</fullName>
    </submittedName>
</protein>
<proteinExistence type="predicted"/>
<gene>
    <name evidence="1" type="ordered locus">MYPE9480</name>
</gene>
<dbReference type="Proteomes" id="UP000002522">
    <property type="component" value="Chromosome"/>
</dbReference>
<dbReference type="Gene3D" id="3.30.200.20">
    <property type="entry name" value="Phosphorylase Kinase, domain 1"/>
    <property type="match status" value="1"/>
</dbReference>
<dbReference type="EMBL" id="BA000026">
    <property type="protein sequence ID" value="BAC44735.1"/>
    <property type="molecule type" value="Genomic_DNA"/>
</dbReference>
<reference evidence="1 2" key="1">
    <citation type="journal article" date="2002" name="Nucleic Acids Res.">
        <title>The complete genomic sequence of Mycoplasma penetrans, an intracellular bacterial pathogen in humans.</title>
        <authorList>
            <person name="Sasaki Y."/>
            <person name="Ishikawa J."/>
            <person name="Yamashita A."/>
            <person name="Oshima K."/>
            <person name="Kenri T."/>
            <person name="Furuya K."/>
            <person name="Yoshino C."/>
            <person name="Horino A."/>
            <person name="Shiba T."/>
            <person name="Sasaki T."/>
            <person name="Hattori M."/>
        </authorList>
    </citation>
    <scope>NUCLEOTIDE SEQUENCE [LARGE SCALE GENOMIC DNA]</scope>
    <source>
        <strain evidence="1 2">HF-2</strain>
    </source>
</reference>
<dbReference type="GO" id="GO:0004305">
    <property type="term" value="F:ethanolamine kinase activity"/>
    <property type="evidence" value="ECO:0007669"/>
    <property type="project" value="TreeGrafter"/>
</dbReference>
<dbReference type="AlphaFoldDB" id="Q8EUH8"/>
<evidence type="ECO:0000313" key="2">
    <source>
        <dbReference type="Proteomes" id="UP000002522"/>
    </source>
</evidence>
<dbReference type="GO" id="GO:0005737">
    <property type="term" value="C:cytoplasm"/>
    <property type="evidence" value="ECO:0007669"/>
    <property type="project" value="TreeGrafter"/>
</dbReference>
<dbReference type="Gene3D" id="3.90.1200.10">
    <property type="match status" value="1"/>
</dbReference>
<dbReference type="KEGG" id="mpe:MYPE9480"/>
<accession>Q8EUH8</accession>